<dbReference type="InterPro" id="IPR012347">
    <property type="entry name" value="Ferritin-like"/>
</dbReference>
<dbReference type="PANTHER" id="PTHR42932:SF3">
    <property type="entry name" value="DNA PROTECTION DURING STARVATION PROTEIN"/>
    <property type="match status" value="1"/>
</dbReference>
<name>A0A0X2NL08_9CORY</name>
<dbReference type="Pfam" id="PF00210">
    <property type="entry name" value="Ferritin"/>
    <property type="match status" value="1"/>
</dbReference>
<gene>
    <name evidence="5" type="ORF">CVA01_26780</name>
    <name evidence="4" type="ORF">CVAR292_01501</name>
</gene>
<dbReference type="RefSeq" id="WP_014008668.1">
    <property type="nucleotide sequence ID" value="NZ_BJNT01000025.1"/>
</dbReference>
<accession>A0A0X2NL08</accession>
<dbReference type="PIRSF" id="PIRSF005900">
    <property type="entry name" value="Dps"/>
    <property type="match status" value="1"/>
</dbReference>
<evidence type="ECO:0000256" key="2">
    <source>
        <dbReference type="RuleBase" id="RU003875"/>
    </source>
</evidence>
<dbReference type="GO" id="GO:0008199">
    <property type="term" value="F:ferric iron binding"/>
    <property type="evidence" value="ECO:0007669"/>
    <property type="project" value="InterPro"/>
</dbReference>
<dbReference type="Proteomes" id="UP000182498">
    <property type="component" value="Unassembled WGS sequence"/>
</dbReference>
<reference evidence="6" key="1">
    <citation type="submission" date="2015-11" db="EMBL/GenBank/DDBJ databases">
        <authorList>
            <person name="Dugat-Bony E."/>
        </authorList>
    </citation>
    <scope>NUCLEOTIDE SEQUENCE [LARGE SCALE GENOMIC DNA]</scope>
    <source>
        <strain evidence="6">Mu292</strain>
    </source>
</reference>
<protein>
    <submittedName>
        <fullName evidence="5">DNA starvation/stationary phase protection protein</fullName>
    </submittedName>
    <submittedName>
        <fullName evidence="4">DNA-binding ferritin-like protein (Oxidative damage protectant)</fullName>
    </submittedName>
</protein>
<dbReference type="SUPFAM" id="SSF47240">
    <property type="entry name" value="Ferritin-like"/>
    <property type="match status" value="1"/>
</dbReference>
<dbReference type="PROSITE" id="PS00818">
    <property type="entry name" value="DPS_1"/>
    <property type="match status" value="1"/>
</dbReference>
<dbReference type="Proteomes" id="UP000319986">
    <property type="component" value="Unassembled WGS sequence"/>
</dbReference>
<dbReference type="PRINTS" id="PR01346">
    <property type="entry name" value="HELNAPAPROT"/>
</dbReference>
<dbReference type="EMBL" id="BJNT01000025">
    <property type="protein sequence ID" value="GEC87364.1"/>
    <property type="molecule type" value="Genomic_DNA"/>
</dbReference>
<evidence type="ECO:0000313" key="4">
    <source>
        <dbReference type="EMBL" id="CUU66163.1"/>
    </source>
</evidence>
<dbReference type="InterPro" id="IPR009078">
    <property type="entry name" value="Ferritin-like_SF"/>
</dbReference>
<evidence type="ECO:0000259" key="3">
    <source>
        <dbReference type="Pfam" id="PF00210"/>
    </source>
</evidence>
<reference evidence="4" key="2">
    <citation type="submission" date="2015-11" db="EMBL/GenBank/DDBJ databases">
        <authorList>
            <person name="Zhang Y."/>
            <person name="Guo Z."/>
        </authorList>
    </citation>
    <scope>NUCLEOTIDE SEQUENCE [LARGE SCALE GENOMIC DNA]</scope>
    <source>
        <strain evidence="4">Mu292</strain>
    </source>
</reference>
<dbReference type="GO" id="GO:0016722">
    <property type="term" value="F:oxidoreductase activity, acting on metal ions"/>
    <property type="evidence" value="ECO:0007669"/>
    <property type="project" value="InterPro"/>
</dbReference>
<organism evidence="4 6">
    <name type="scientific">Corynebacterium variabile</name>
    <dbReference type="NCBI Taxonomy" id="1727"/>
    <lineage>
        <taxon>Bacteria</taxon>
        <taxon>Bacillati</taxon>
        <taxon>Actinomycetota</taxon>
        <taxon>Actinomycetes</taxon>
        <taxon>Mycobacteriales</taxon>
        <taxon>Corynebacteriaceae</taxon>
        <taxon>Corynebacterium</taxon>
    </lineage>
</organism>
<reference evidence="5 7" key="3">
    <citation type="submission" date="2019-06" db="EMBL/GenBank/DDBJ databases">
        <title>Whole genome shotgun sequence of Corynebacterium variabile NBRC 15286.</title>
        <authorList>
            <person name="Hosoyama A."/>
            <person name="Uohara A."/>
            <person name="Ohji S."/>
            <person name="Ichikawa N."/>
        </authorList>
    </citation>
    <scope>NUCLEOTIDE SEQUENCE [LARGE SCALE GENOMIC DNA]</scope>
    <source>
        <strain evidence="5 7">NBRC 15286</strain>
    </source>
</reference>
<comment type="similarity">
    <text evidence="1 2">Belongs to the Dps family.</text>
</comment>
<dbReference type="AlphaFoldDB" id="A0A0X2NL08"/>
<dbReference type="GeneID" id="82888758"/>
<evidence type="ECO:0000313" key="5">
    <source>
        <dbReference type="EMBL" id="GEC87364.1"/>
    </source>
</evidence>
<dbReference type="EMBL" id="FAUH01000009">
    <property type="protein sequence ID" value="CUU66163.1"/>
    <property type="molecule type" value="Genomic_DNA"/>
</dbReference>
<dbReference type="InterPro" id="IPR002177">
    <property type="entry name" value="DPS_DNA-bd"/>
</dbReference>
<keyword evidence="6" id="KW-1185">Reference proteome</keyword>
<feature type="domain" description="Ferritin/DPS" evidence="3">
    <location>
        <begin position="18"/>
        <end position="159"/>
    </location>
</feature>
<dbReference type="PANTHER" id="PTHR42932">
    <property type="entry name" value="GENERAL STRESS PROTEIN 20U"/>
    <property type="match status" value="1"/>
</dbReference>
<dbReference type="CDD" id="cd01043">
    <property type="entry name" value="DPS"/>
    <property type="match status" value="1"/>
</dbReference>
<keyword evidence="4" id="KW-0238">DNA-binding</keyword>
<evidence type="ECO:0000313" key="6">
    <source>
        <dbReference type="Proteomes" id="UP000182498"/>
    </source>
</evidence>
<evidence type="ECO:0000256" key="1">
    <source>
        <dbReference type="ARBA" id="ARBA00009497"/>
    </source>
</evidence>
<dbReference type="OrthoDB" id="9797687at2"/>
<dbReference type="InterPro" id="IPR008331">
    <property type="entry name" value="Ferritin_DPS_dom"/>
</dbReference>
<dbReference type="OMA" id="WDDYSIG"/>
<proteinExistence type="inferred from homology"/>
<dbReference type="Gene3D" id="1.20.1260.10">
    <property type="match status" value="1"/>
</dbReference>
<sequence>MSNFTVPGLSEGDAKQVIDILQERLTAYNDLHLILKHAHWNVVGPNFIGVHEMLDPEVEAIRANADAVAERIAALGGEPIGTPDSHSPGREPLQYPVNKGSTVQHLTALNEIYDKVIIDSREADAALDQLDPVSEDMFIGQIGAMEQFQWFIRAHLENASGDLPDGQ</sequence>
<dbReference type="GO" id="GO:0003677">
    <property type="term" value="F:DNA binding"/>
    <property type="evidence" value="ECO:0007669"/>
    <property type="project" value="UniProtKB-KW"/>
</dbReference>
<dbReference type="InterPro" id="IPR023188">
    <property type="entry name" value="DPS_DNA-bd_CS"/>
</dbReference>
<evidence type="ECO:0000313" key="7">
    <source>
        <dbReference type="Proteomes" id="UP000319986"/>
    </source>
</evidence>